<keyword evidence="9" id="KW-0505">Motor protein</keyword>
<evidence type="ECO:0000259" key="13">
    <source>
        <dbReference type="PROSITE" id="PS50067"/>
    </source>
</evidence>
<feature type="transmembrane region" description="Helical" evidence="12">
    <location>
        <begin position="1722"/>
        <end position="1739"/>
    </location>
</feature>
<dbReference type="CDD" id="cd17441">
    <property type="entry name" value="MFS_SVOP"/>
    <property type="match status" value="1"/>
</dbReference>
<evidence type="ECO:0000256" key="1">
    <source>
        <dbReference type="ARBA" id="ARBA00004141"/>
    </source>
</evidence>
<keyword evidence="7 12" id="KW-0472">Membrane</keyword>
<dbReference type="GO" id="GO:0022857">
    <property type="term" value="F:transmembrane transporter activity"/>
    <property type="evidence" value="ECO:0007669"/>
    <property type="project" value="InterPro"/>
</dbReference>
<feature type="compositionally biased region" description="Low complexity" evidence="11">
    <location>
        <begin position="461"/>
        <end position="475"/>
    </location>
</feature>
<dbReference type="GO" id="GO:0015630">
    <property type="term" value="C:microtubule cytoskeleton"/>
    <property type="evidence" value="ECO:0007669"/>
    <property type="project" value="UniProtKB-ARBA"/>
</dbReference>
<accession>A0A6L2PD85</accession>
<dbReference type="PANTHER" id="PTHR21608:SF7">
    <property type="entry name" value="KINESIN-LIKE PROTEIN CG14535"/>
    <property type="match status" value="1"/>
</dbReference>
<dbReference type="Pfam" id="PF00083">
    <property type="entry name" value="Sugar_tr"/>
    <property type="match status" value="1"/>
</dbReference>
<dbReference type="InterPro" id="IPR005828">
    <property type="entry name" value="MFS_sugar_transport-like"/>
</dbReference>
<dbReference type="SMART" id="SM00129">
    <property type="entry name" value="KISc"/>
    <property type="match status" value="1"/>
</dbReference>
<dbReference type="InParanoid" id="A0A6L2PD85"/>
<evidence type="ECO:0000256" key="5">
    <source>
        <dbReference type="ARBA" id="ARBA00022840"/>
    </source>
</evidence>
<evidence type="ECO:0000256" key="12">
    <source>
        <dbReference type="SAM" id="Phobius"/>
    </source>
</evidence>
<dbReference type="Gene3D" id="1.20.1250.20">
    <property type="entry name" value="MFS general substrate transporter like domains"/>
    <property type="match status" value="1"/>
</dbReference>
<evidence type="ECO:0000256" key="6">
    <source>
        <dbReference type="ARBA" id="ARBA00022989"/>
    </source>
</evidence>
<dbReference type="OrthoDB" id="4139357at2759"/>
<dbReference type="PROSITE" id="PS50850">
    <property type="entry name" value="MFS"/>
    <property type="match status" value="1"/>
</dbReference>
<feature type="region of interest" description="Disordered" evidence="11">
    <location>
        <begin position="318"/>
        <end position="514"/>
    </location>
</feature>
<feature type="transmembrane region" description="Helical" evidence="12">
    <location>
        <begin position="1893"/>
        <end position="1912"/>
    </location>
</feature>
<keyword evidence="16" id="KW-1185">Reference proteome</keyword>
<dbReference type="PANTHER" id="PTHR21608">
    <property type="entry name" value="KINESIN-LIKE PROTEIN CG14535"/>
    <property type="match status" value="1"/>
</dbReference>
<comment type="subcellular location">
    <subcellularLocation>
        <location evidence="2">Cytoplasm</location>
        <location evidence="2">Cytoskeleton</location>
    </subcellularLocation>
    <subcellularLocation>
        <location evidence="1">Membrane</location>
        <topology evidence="1">Multi-pass membrane protein</topology>
    </subcellularLocation>
</comment>
<keyword evidence="6 12" id="KW-1133">Transmembrane helix</keyword>
<feature type="transmembrane region" description="Helical" evidence="12">
    <location>
        <begin position="1638"/>
        <end position="1659"/>
    </location>
</feature>
<evidence type="ECO:0000256" key="3">
    <source>
        <dbReference type="ARBA" id="ARBA00022692"/>
    </source>
</evidence>
<keyword evidence="8" id="KW-0206">Cytoskeleton</keyword>
<dbReference type="PROSITE" id="PS50067">
    <property type="entry name" value="KINESIN_MOTOR_2"/>
    <property type="match status" value="1"/>
</dbReference>
<evidence type="ECO:0000256" key="9">
    <source>
        <dbReference type="PROSITE-ProRule" id="PRU00283"/>
    </source>
</evidence>
<dbReference type="GO" id="GO:0003777">
    <property type="term" value="F:microtubule motor activity"/>
    <property type="evidence" value="ECO:0007669"/>
    <property type="project" value="InterPro"/>
</dbReference>
<feature type="transmembrane region" description="Helical" evidence="12">
    <location>
        <begin position="1802"/>
        <end position="1820"/>
    </location>
</feature>
<feature type="region of interest" description="Disordered" evidence="11">
    <location>
        <begin position="1227"/>
        <end position="1254"/>
    </location>
</feature>
<evidence type="ECO:0000256" key="11">
    <source>
        <dbReference type="SAM" id="MobiDB-lite"/>
    </source>
</evidence>
<feature type="domain" description="Kinesin motor" evidence="13">
    <location>
        <begin position="8"/>
        <end position="316"/>
    </location>
</feature>
<evidence type="ECO:0000313" key="15">
    <source>
        <dbReference type="EMBL" id="GFG30504.1"/>
    </source>
</evidence>
<feature type="region of interest" description="Disordered" evidence="11">
    <location>
        <begin position="1063"/>
        <end position="1192"/>
    </location>
</feature>
<name>A0A6L2PD85_COPFO</name>
<feature type="transmembrane region" description="Helical" evidence="12">
    <location>
        <begin position="1611"/>
        <end position="1632"/>
    </location>
</feature>
<feature type="coiled-coil region" evidence="10">
    <location>
        <begin position="1271"/>
        <end position="1298"/>
    </location>
</feature>
<comment type="caution">
    <text evidence="15">The sequence shown here is derived from an EMBL/GenBank/DDBJ whole genome shotgun (WGS) entry which is preliminary data.</text>
</comment>
<evidence type="ECO:0000256" key="8">
    <source>
        <dbReference type="ARBA" id="ARBA00023212"/>
    </source>
</evidence>
<dbReference type="InterPro" id="IPR036259">
    <property type="entry name" value="MFS_trans_sf"/>
</dbReference>
<dbReference type="SUPFAM" id="SSF103473">
    <property type="entry name" value="MFS general substrate transporter"/>
    <property type="match status" value="1"/>
</dbReference>
<dbReference type="InterPro" id="IPR036961">
    <property type="entry name" value="Kinesin_motor_dom_sf"/>
</dbReference>
<dbReference type="FunCoup" id="A0A6L2PD85">
    <property type="interactions" value="17"/>
</dbReference>
<feature type="compositionally biased region" description="Low complexity" evidence="11">
    <location>
        <begin position="492"/>
        <end position="507"/>
    </location>
</feature>
<sequence length="1927" mass="210483">MYFMMYVQVKVMLRVCGGATAGPSAAANSDNQGPAGGTVSFFSVDSRKKQVTLFDPAACGGSAAPEDRRVGVAAPKMFAFDAIFTQDDSQTEVCSSALTDVIHAVINGTDGCLFCFGHARLGKTYTMVGSPEAANTLGVIPCAISWLFRGINEQKQKTGARFSVRVSAVEVLQQSGGTSQQLKDLLAGHANDCEQSPGVYLRDDPLFGTQLQNQSELRVPTAEKAAFYLDAAVSSRSGGRGDGSAGSSADSHLLYTLHVYQYSVAGKGHGVAGGRSRLHLIDLGSCERGKANGGMPLSGLGNVLLAIFNGQKHLPYSGGSAGSGGSSGEEAAARLQQAQENGRSTGSSDVDPSSSEQSADTVIYVGPSDDAATDGEHPPVYIPSLNSGDNRCAMGKVLRGSSAEHRLSSKSGNHQSKSASSSPAKSANTQSKLPNGSVVEDRSSPPHRGSSTKSMTNQPNSKTSSPIHSSSCKSSPVRTPKTVPHKTAALHSDQQQLSNSIQSQSSSKIPVPFSNTCGSTPGVVSASDEQWIDGPRISKSKVAEARSLLKDSHKKNETWIDGPLQTVKLPALGNGHASGSYGFMDSHKKSMIRKWVENQTVQIQRQAVKQSTLAVSQRPPTTGAPQGHTYKELTVFKTCEEEESETSGGDSKPSLEAESQLNTSRDEAILSGVGKECEVVQDVKCSGEIEQVDDNQKTNEKVCSEMEDDKAEKQDMRLVTAKLENAEEEDDVVGDVPACLQLFEPYDNEAGIDTPVDSLDVRLRILHERREAAGAVCDMNEENGDDEVEIIEVEEPFEPVPMQDSCLQVTEEDIALCMGEIENPLPEVDQESSEEHPLRILSQENLTVVSTFTDSMSVMTDLERMLPRHQFGQSEGTFPNHRPYSLYELPDDYIARTELRLFDDGTSENKQRTSDLISNQTKFEQLARLHEMYKTKLARANVTKTLSSSFSPPLQYRPPSRCQSLSMCDMLYGAGGPDNTYTGTAAGTGGSSIYSEPAYNPHRPLHQNQAKICDNCKMSFGHSWYHPLLTTNTREHVPVHRPLGSMLCDSVSHRFCRSGCNISSLRHPDGASNPNLKEEVERVPGNGASISDHEEETAEKQNKNRQLAGEEVRTVTGKARDEDEEEEDEPPPVLPPSLPPAPASTRLHRRLFGGKTGPRHASPRPQHPVVGPEGYDSGHDSSSPSPRPSKASQLVSCLPAVLANRRQGASISAVQCESSGYESIVRDSECSSFGSSQDSDPGEPHDPGGSKKVPVLQYCREDVERLERRWTEAQGRRIRELRAEQQELKEELAAAKTRLLIPATRWSYELHVEASMDCRDPSFLEALDRETQILRKRVEAYLKLYVVMFYIICCSNVVVTVRHDRPLIMGDVYDELRLVCYQLLHSETFCTAVAKFTKIVKMSQILSAVRRTARGRSAAEYEDLDEQAPESLPSVVSISRQLEDNYDNRIAAADEIEMTSVSVVPDDTFTVTQAVNAFGFGRFQVKLSLFTGLCWMADSMEMTILSILSPALHCDWHITRYQQALTTTVVFLGMMLSSTFWGNLSDRYGRKQALTLCGVLLFCYGLLSSLAPNYLWILFLRGLVGFAIGCVPQSVTLYAEFLPTKQRAKCVVLLDCFWALGACFEVLLALIIMPTLGWQWLLALSTIPLLAFALITPWLPESARFHVASGQPEEALATLQRVAKENGKPMLLGRLVVDDSASLAPRGRVTHLLHSELRKTSLLLWFIWIVCAFCYYGIVLMTTELFETSCADQSKTESDLECVLDCKELSTQDYVDLLWTTIAEFPGIFATVFVIERCGRKNTMAVQFVIFTICVCFLFICTDNRIFLTSMLFLARGIIAGVFQAAYVYTPEVYPTPLRAVGVGTCSAMARLGAMVTPYVAQVLMQSSLPFATAVYGLAALLAAVACCLLPIETKDREMVETVAQRS</sequence>
<feature type="binding site" evidence="9">
    <location>
        <begin position="117"/>
        <end position="124"/>
    </location>
    <ligand>
        <name>ATP</name>
        <dbReference type="ChEBI" id="CHEBI:30616"/>
    </ligand>
</feature>
<keyword evidence="10" id="KW-0175">Coiled coil</keyword>
<dbReference type="InterPro" id="IPR027417">
    <property type="entry name" value="P-loop_NTPase"/>
</dbReference>
<feature type="compositionally biased region" description="Low complexity" evidence="11">
    <location>
        <begin position="328"/>
        <end position="358"/>
    </location>
</feature>
<dbReference type="GO" id="GO:0008017">
    <property type="term" value="F:microtubule binding"/>
    <property type="evidence" value="ECO:0007669"/>
    <property type="project" value="InterPro"/>
</dbReference>
<proteinExistence type="inferred from homology"/>
<dbReference type="PRINTS" id="PR00380">
    <property type="entry name" value="KINESINHEAVY"/>
</dbReference>
<feature type="compositionally biased region" description="Basic residues" evidence="11">
    <location>
        <begin position="1146"/>
        <end position="1162"/>
    </location>
</feature>
<dbReference type="GO" id="GO:0007018">
    <property type="term" value="P:microtubule-based movement"/>
    <property type="evidence" value="ECO:0007669"/>
    <property type="project" value="InterPro"/>
</dbReference>
<feature type="compositionally biased region" description="Basic and acidic residues" evidence="11">
    <location>
        <begin position="1098"/>
        <end position="1121"/>
    </location>
</feature>
<evidence type="ECO:0000256" key="4">
    <source>
        <dbReference type="ARBA" id="ARBA00022741"/>
    </source>
</evidence>
<comment type="similarity">
    <text evidence="9">Belongs to the TRAFAC class myosin-kinesin ATPase superfamily. Kinesin family.</text>
</comment>
<dbReference type="InterPro" id="IPR020846">
    <property type="entry name" value="MFS_dom"/>
</dbReference>
<protein>
    <recommendedName>
        <fullName evidence="17">Major facilitator superfamily (MFS) profile domain-containing protein</fullName>
    </recommendedName>
</protein>
<feature type="domain" description="Major facilitator superfamily (MFS) profile" evidence="14">
    <location>
        <begin position="1487"/>
        <end position="1915"/>
    </location>
</feature>
<evidence type="ECO:0000259" key="14">
    <source>
        <dbReference type="PROSITE" id="PS50850"/>
    </source>
</evidence>
<dbReference type="InterPro" id="IPR047969">
    <property type="entry name" value="SVOP-like_MFS_dom"/>
</dbReference>
<feature type="transmembrane region" description="Helical" evidence="12">
    <location>
        <begin position="1521"/>
        <end position="1541"/>
    </location>
</feature>
<feature type="region of interest" description="Disordered" evidence="11">
    <location>
        <begin position="611"/>
        <end position="663"/>
    </location>
</feature>
<organism evidence="15 16">
    <name type="scientific">Coptotermes formosanus</name>
    <name type="common">Formosan subterranean termite</name>
    <dbReference type="NCBI Taxonomy" id="36987"/>
    <lineage>
        <taxon>Eukaryota</taxon>
        <taxon>Metazoa</taxon>
        <taxon>Ecdysozoa</taxon>
        <taxon>Arthropoda</taxon>
        <taxon>Hexapoda</taxon>
        <taxon>Insecta</taxon>
        <taxon>Pterygota</taxon>
        <taxon>Neoptera</taxon>
        <taxon>Polyneoptera</taxon>
        <taxon>Dictyoptera</taxon>
        <taxon>Blattodea</taxon>
        <taxon>Blattoidea</taxon>
        <taxon>Termitoidae</taxon>
        <taxon>Rhinotermitidae</taxon>
        <taxon>Coptotermes</taxon>
    </lineage>
</organism>
<feature type="compositionally biased region" description="Low complexity" evidence="11">
    <location>
        <begin position="416"/>
        <end position="427"/>
    </location>
</feature>
<feature type="transmembrane region" description="Helical" evidence="12">
    <location>
        <begin position="1577"/>
        <end position="1599"/>
    </location>
</feature>
<feature type="transmembrane region" description="Helical" evidence="12">
    <location>
        <begin position="1553"/>
        <end position="1571"/>
    </location>
</feature>
<feature type="compositionally biased region" description="Polar residues" evidence="11">
    <location>
        <begin position="611"/>
        <end position="624"/>
    </location>
</feature>
<evidence type="ECO:0000256" key="2">
    <source>
        <dbReference type="ARBA" id="ARBA00004245"/>
    </source>
</evidence>
<feature type="transmembrane region" description="Helical" evidence="12">
    <location>
        <begin position="1826"/>
        <end position="1849"/>
    </location>
</feature>
<dbReference type="Proteomes" id="UP000502823">
    <property type="component" value="Unassembled WGS sequence"/>
</dbReference>
<feature type="compositionally biased region" description="Pro residues" evidence="11">
    <location>
        <begin position="1131"/>
        <end position="1142"/>
    </location>
</feature>
<feature type="compositionally biased region" description="Polar residues" evidence="11">
    <location>
        <begin position="1230"/>
        <end position="1239"/>
    </location>
</feature>
<dbReference type="EMBL" id="BLKM01000227">
    <property type="protein sequence ID" value="GFG30504.1"/>
    <property type="molecule type" value="Genomic_DNA"/>
</dbReference>
<dbReference type="SUPFAM" id="SSF52540">
    <property type="entry name" value="P-loop containing nucleoside triphosphate hydrolases"/>
    <property type="match status" value="1"/>
</dbReference>
<keyword evidence="8" id="KW-0963">Cytoplasm</keyword>
<gene>
    <name evidence="15" type="ORF">Cfor_08127</name>
</gene>
<evidence type="ECO:0000256" key="10">
    <source>
        <dbReference type="SAM" id="Coils"/>
    </source>
</evidence>
<dbReference type="Pfam" id="PF00225">
    <property type="entry name" value="Kinesin"/>
    <property type="match status" value="1"/>
</dbReference>
<dbReference type="GO" id="GO:0016020">
    <property type="term" value="C:membrane"/>
    <property type="evidence" value="ECO:0007669"/>
    <property type="project" value="UniProtKB-SubCell"/>
</dbReference>
<dbReference type="InterPro" id="IPR027640">
    <property type="entry name" value="Kinesin-like_fam"/>
</dbReference>
<dbReference type="InterPro" id="IPR001752">
    <property type="entry name" value="Kinesin_motor_dom"/>
</dbReference>
<keyword evidence="5 9" id="KW-0067">ATP-binding</keyword>
<keyword evidence="3 12" id="KW-0812">Transmembrane</keyword>
<keyword evidence="4 9" id="KW-0547">Nucleotide-binding</keyword>
<reference evidence="16" key="1">
    <citation type="submission" date="2020-01" db="EMBL/GenBank/DDBJ databases">
        <title>Draft genome sequence of the Termite Coptotermes fromosanus.</title>
        <authorList>
            <person name="Itakura S."/>
            <person name="Yosikawa Y."/>
            <person name="Umezawa K."/>
        </authorList>
    </citation>
    <scope>NUCLEOTIDE SEQUENCE [LARGE SCALE GENOMIC DNA]</scope>
</reference>
<dbReference type="GO" id="GO:0005524">
    <property type="term" value="F:ATP binding"/>
    <property type="evidence" value="ECO:0007669"/>
    <property type="project" value="UniProtKB-UniRule"/>
</dbReference>
<evidence type="ECO:0000256" key="7">
    <source>
        <dbReference type="ARBA" id="ARBA00023136"/>
    </source>
</evidence>
<evidence type="ECO:0000313" key="16">
    <source>
        <dbReference type="Proteomes" id="UP000502823"/>
    </source>
</evidence>
<feature type="compositionally biased region" description="Polar residues" evidence="11">
    <location>
        <begin position="449"/>
        <end position="460"/>
    </location>
</feature>
<evidence type="ECO:0008006" key="17">
    <source>
        <dbReference type="Google" id="ProtNLM"/>
    </source>
</evidence>
<dbReference type="Gene3D" id="3.40.850.10">
    <property type="entry name" value="Kinesin motor domain"/>
    <property type="match status" value="1"/>
</dbReference>